<sequence>MALVDTLRITTVSVAKDRVEATMPITPDLFQPFGFLHGGATIALLETVASIGTEQSTDFDVERPFGIDVHVRHRKSGTAGLLRGVAELEREEPARSGGVKQFWRVTAFDDEGDVVSDGTIMTKIVPLARLEEKARERAASREQVL</sequence>
<dbReference type="PANTHER" id="PTHR43240:SF5">
    <property type="entry name" value="1,4-DIHYDROXY-2-NAPHTHOYL-COA THIOESTERASE 1"/>
    <property type="match status" value="1"/>
</dbReference>
<dbReference type="InterPro" id="IPR029069">
    <property type="entry name" value="HotDog_dom_sf"/>
</dbReference>
<dbReference type="SUPFAM" id="SSF54637">
    <property type="entry name" value="Thioesterase/thiol ester dehydrase-isomerase"/>
    <property type="match status" value="1"/>
</dbReference>
<evidence type="ECO:0000313" key="4">
    <source>
        <dbReference type="Proteomes" id="UP000236488"/>
    </source>
</evidence>
<dbReference type="GO" id="GO:0061522">
    <property type="term" value="F:1,4-dihydroxy-2-naphthoyl-CoA thioesterase activity"/>
    <property type="evidence" value="ECO:0007669"/>
    <property type="project" value="TreeGrafter"/>
</dbReference>
<evidence type="ECO:0000256" key="1">
    <source>
        <dbReference type="ARBA" id="ARBA00008324"/>
    </source>
</evidence>
<dbReference type="InterPro" id="IPR027961">
    <property type="entry name" value="DUF4442"/>
</dbReference>
<comment type="caution">
    <text evidence="3">The sequence shown here is derived from an EMBL/GenBank/DDBJ whole genome shotgun (WGS) entry which is preliminary data.</text>
</comment>
<reference evidence="2" key="2">
    <citation type="journal article" date="2021" name="PeerJ">
        <title>Extensive microbial diversity within the chicken gut microbiome revealed by metagenomics and culture.</title>
        <authorList>
            <person name="Gilroy R."/>
            <person name="Ravi A."/>
            <person name="Getino M."/>
            <person name="Pursley I."/>
            <person name="Horton D.L."/>
            <person name="Alikhan N.F."/>
            <person name="Baker D."/>
            <person name="Gharbi K."/>
            <person name="Hall N."/>
            <person name="Watson M."/>
            <person name="Adriaenssens E.M."/>
            <person name="Foster-Nyarko E."/>
            <person name="Jarju S."/>
            <person name="Secka A."/>
            <person name="Antonio M."/>
            <person name="Oren A."/>
            <person name="Chaudhuri R.R."/>
            <person name="La Ragione R."/>
            <person name="Hildebrand F."/>
            <person name="Pallen M.J."/>
        </authorList>
    </citation>
    <scope>NUCLEOTIDE SEQUENCE</scope>
    <source>
        <strain evidence="2">USAMLcec12-2067</strain>
    </source>
</reference>
<dbReference type="NCBIfam" id="TIGR00369">
    <property type="entry name" value="unchar_dom_1"/>
    <property type="match status" value="1"/>
</dbReference>
<dbReference type="Pfam" id="PF14539">
    <property type="entry name" value="DUF4442"/>
    <property type="match status" value="1"/>
</dbReference>
<reference evidence="3 4" key="1">
    <citation type="journal article" date="2018" name="Int. J. Syst. Evol. Microbiol.">
        <title>Rubneribacter badeniensis gen. nov., sp. nov. and Enteroscipio rubneri gen. nov., sp. nov., new members of the Eggerthellaceae isolated from human faeces.</title>
        <authorList>
            <person name="Danylec N."/>
            <person name="Gobl A."/>
            <person name="Stoll D.A."/>
            <person name="Hetzer B."/>
            <person name="Kulling S.E."/>
            <person name="Huch M."/>
        </authorList>
    </citation>
    <scope>NUCLEOTIDE SEQUENCE [LARGE SCALE GENOMIC DNA]</scope>
    <source>
        <strain evidence="3 4">ResAG-85</strain>
    </source>
</reference>
<gene>
    <name evidence="3" type="ORF">C2L80_02800</name>
    <name evidence="2" type="ORF">K8V16_03585</name>
</gene>
<name>A0A2K2U752_9ACTN</name>
<dbReference type="InterPro" id="IPR003736">
    <property type="entry name" value="PAAI_dom"/>
</dbReference>
<dbReference type="Gene3D" id="3.10.129.10">
    <property type="entry name" value="Hotdog Thioesterase"/>
    <property type="match status" value="1"/>
</dbReference>
<accession>A0A2K2U752</accession>
<dbReference type="Proteomes" id="UP000236488">
    <property type="component" value="Unassembled WGS sequence"/>
</dbReference>
<dbReference type="GO" id="GO:0005829">
    <property type="term" value="C:cytosol"/>
    <property type="evidence" value="ECO:0007669"/>
    <property type="project" value="TreeGrafter"/>
</dbReference>
<dbReference type="AlphaFoldDB" id="A0A2K2U752"/>
<proteinExistence type="inferred from homology"/>
<evidence type="ECO:0000313" key="2">
    <source>
        <dbReference type="EMBL" id="HJH42856.1"/>
    </source>
</evidence>
<dbReference type="PANTHER" id="PTHR43240">
    <property type="entry name" value="1,4-DIHYDROXY-2-NAPHTHOYL-COA THIOESTERASE 1"/>
    <property type="match status" value="1"/>
</dbReference>
<protein>
    <submittedName>
        <fullName evidence="3">PaaI family thioesterase</fullName>
    </submittedName>
</protein>
<comment type="similarity">
    <text evidence="1">Belongs to the thioesterase PaaI family.</text>
</comment>
<dbReference type="EMBL" id="PPEL01000007">
    <property type="protein sequence ID" value="PNV66141.1"/>
    <property type="molecule type" value="Genomic_DNA"/>
</dbReference>
<dbReference type="RefSeq" id="WP_087198064.1">
    <property type="nucleotide sequence ID" value="NZ_PPEL01000007.1"/>
</dbReference>
<keyword evidence="4" id="KW-1185">Reference proteome</keyword>
<evidence type="ECO:0000313" key="3">
    <source>
        <dbReference type="EMBL" id="PNV66141.1"/>
    </source>
</evidence>
<reference evidence="2" key="3">
    <citation type="submission" date="2021-09" db="EMBL/GenBank/DDBJ databases">
        <authorList>
            <person name="Gilroy R."/>
        </authorList>
    </citation>
    <scope>NUCLEOTIDE SEQUENCE</scope>
    <source>
        <strain evidence="2">USAMLcec12-2067</strain>
    </source>
</reference>
<organism evidence="3 4">
    <name type="scientific">Rubneribacter badeniensis</name>
    <dbReference type="NCBI Taxonomy" id="2070688"/>
    <lineage>
        <taxon>Bacteria</taxon>
        <taxon>Bacillati</taxon>
        <taxon>Actinomycetota</taxon>
        <taxon>Coriobacteriia</taxon>
        <taxon>Eggerthellales</taxon>
        <taxon>Eggerthellaceae</taxon>
        <taxon>Rubneribacter</taxon>
    </lineage>
</organism>
<dbReference type="CDD" id="cd03443">
    <property type="entry name" value="PaaI_thioesterase"/>
    <property type="match status" value="1"/>
</dbReference>
<dbReference type="EMBL" id="DYZL01000068">
    <property type="protein sequence ID" value="HJH42856.1"/>
    <property type="molecule type" value="Genomic_DNA"/>
</dbReference>
<dbReference type="Proteomes" id="UP000789325">
    <property type="component" value="Unassembled WGS sequence"/>
</dbReference>